<dbReference type="InterPro" id="IPR012337">
    <property type="entry name" value="RNaseH-like_sf"/>
</dbReference>
<evidence type="ECO:0000313" key="3">
    <source>
        <dbReference type="Proteomes" id="UP000443582"/>
    </source>
</evidence>
<dbReference type="InterPro" id="IPR036397">
    <property type="entry name" value="RNaseH_sf"/>
</dbReference>
<gene>
    <name evidence="2" type="ORF">DAY19_14915</name>
</gene>
<keyword evidence="3" id="KW-1185">Reference proteome</keyword>
<evidence type="ECO:0000259" key="1">
    <source>
        <dbReference type="Pfam" id="PF00929"/>
    </source>
</evidence>
<accession>A0ABY0ID43</accession>
<dbReference type="RefSeq" id="WP_115363934.1">
    <property type="nucleotide sequence ID" value="NZ_QDKL01000004.1"/>
</dbReference>
<reference evidence="3" key="1">
    <citation type="journal article" date="2019" name="Int. J. Syst. Evol. Microbiol.">
        <title>Halobacteriovorax valvorus sp. nov., a novel prokaryotic predator isolated from coastal seawater of China.</title>
        <authorList>
            <person name="Chen M.-X."/>
        </authorList>
    </citation>
    <scope>NUCLEOTIDE SEQUENCE [LARGE SCALE GENOMIC DNA]</scope>
    <source>
        <strain evidence="3">BL9</strain>
    </source>
</reference>
<name>A0ABY0ID43_9BACT</name>
<dbReference type="EMBL" id="QDKL01000004">
    <property type="protein sequence ID" value="RZF20449.1"/>
    <property type="molecule type" value="Genomic_DNA"/>
</dbReference>
<comment type="caution">
    <text evidence="2">The sequence shown here is derived from an EMBL/GenBank/DDBJ whole genome shotgun (WGS) entry which is preliminary data.</text>
</comment>
<protein>
    <recommendedName>
        <fullName evidence="1">Exonuclease domain-containing protein</fullName>
    </recommendedName>
</protein>
<dbReference type="InterPro" id="IPR013520">
    <property type="entry name" value="Ribonucl_H"/>
</dbReference>
<dbReference type="SUPFAM" id="SSF53098">
    <property type="entry name" value="Ribonuclease H-like"/>
    <property type="match status" value="1"/>
</dbReference>
<organism evidence="2 3">
    <name type="scientific">Halobacteriovorax vibrionivorans</name>
    <dbReference type="NCBI Taxonomy" id="2152716"/>
    <lineage>
        <taxon>Bacteria</taxon>
        <taxon>Pseudomonadati</taxon>
        <taxon>Bdellovibrionota</taxon>
        <taxon>Bacteriovoracia</taxon>
        <taxon>Bacteriovoracales</taxon>
        <taxon>Halobacteriovoraceae</taxon>
        <taxon>Halobacteriovorax</taxon>
    </lineage>
</organism>
<feature type="domain" description="Exonuclease" evidence="1">
    <location>
        <begin position="5"/>
        <end position="183"/>
    </location>
</feature>
<evidence type="ECO:0000313" key="2">
    <source>
        <dbReference type="EMBL" id="RZF20449.1"/>
    </source>
</evidence>
<sequence>MRYLSFDIEATGLEEKDLIIEFAMVPFCAKTKKINHDLEKHFYIKCPSFEELKPNLNKWVIDHNKELIEKAHSDGITIESFKEELSKYLESEEVKEYFGDKKITLFGKSMSAIDLPFLNRDLGWEFMRKYFEHRQLDLSCIAYGLIDMGFIPAECESGSKLMKYLKMGDVAHTALEDAVNTAIMYFKLLDLVSVKKA</sequence>
<proteinExistence type="predicted"/>
<dbReference type="Gene3D" id="3.30.420.10">
    <property type="entry name" value="Ribonuclease H-like superfamily/Ribonuclease H"/>
    <property type="match status" value="1"/>
</dbReference>
<dbReference type="Proteomes" id="UP000443582">
    <property type="component" value="Unassembled WGS sequence"/>
</dbReference>
<dbReference type="Pfam" id="PF00929">
    <property type="entry name" value="RNase_T"/>
    <property type="match status" value="1"/>
</dbReference>